<evidence type="ECO:0000256" key="20">
    <source>
        <dbReference type="ARBA" id="ARBA00022879"/>
    </source>
</evidence>
<evidence type="ECO:0000256" key="6">
    <source>
        <dbReference type="ARBA" id="ARBA00004650"/>
    </source>
</evidence>
<dbReference type="GO" id="GO:0075512">
    <property type="term" value="P:clathrin-dependent endocytosis of virus by host cell"/>
    <property type="evidence" value="ECO:0007669"/>
    <property type="project" value="UniProtKB-UniRule"/>
</dbReference>
<feature type="disulfide bond" evidence="32">
    <location>
        <begin position="224"/>
        <end position="253"/>
    </location>
</feature>
<comment type="function">
    <text evidence="32">Envelope glycoprotein gp160: Oligomerizes in the host endoplasmic reticulum into predominantly trimers. In a second time, gp160 transits in the host Golgi, where glycosylation is completed. The precursor is then proteolytically cleaved in the trans-Golgi and thereby activated by cellular furin or furin-like proteases to produce gp120 and gp41.</text>
</comment>
<keyword evidence="22 32" id="KW-1133">Transmembrane helix</keyword>
<evidence type="ECO:0000256" key="9">
    <source>
        <dbReference type="ARBA" id="ARBA00022511"/>
    </source>
</evidence>
<reference evidence="36 37" key="1">
    <citation type="submission" date="2012-07" db="EMBL/GenBank/DDBJ databases">
        <title>Five new CRF07_BC near full-length sequences isolated from Sichuan, China.</title>
        <authorList>
            <person name="Meng Z."/>
            <person name="Xin R."/>
            <person name="Zhang X."/>
            <person name="Xu J."/>
        </authorList>
    </citation>
    <scope>NUCLEOTIDE SEQUENCE [LARGE SCALE GENOMIC DNA]</scope>
    <source>
        <strain evidence="36">Xinjiang_2006_709</strain>
    </source>
</reference>
<feature type="region of interest" description="Immunosuppression" evidence="32">
    <location>
        <begin position="572"/>
        <end position="590"/>
    </location>
</feature>
<evidence type="ECO:0000256" key="21">
    <source>
        <dbReference type="ARBA" id="ARBA00022890"/>
    </source>
</evidence>
<keyword evidence="8 32" id="KW-1170">Fusion of virus membrane with host endosomal membrane</keyword>
<feature type="domain" description="Retroviral envelope protein GP41-like" evidence="35">
    <location>
        <begin position="528"/>
        <end position="716"/>
    </location>
</feature>
<keyword evidence="30 32" id="KW-0449">Lipoprotein</keyword>
<comment type="subcellular location">
    <subcellularLocation>
        <location evidence="3">Host cell membrane</location>
        <topology evidence="3">Peripheral membrane protein</topology>
    </subcellularLocation>
    <subcellularLocation>
        <location evidence="1">Host cell membrane</location>
        <topology evidence="1">Single-pass type I membrane protein</topology>
    </subcellularLocation>
    <subcellularLocation>
        <location evidence="2">Host endosome membrane</location>
        <topology evidence="2">Peripheral membrane protein</topology>
    </subcellularLocation>
    <subcellularLocation>
        <location evidence="5">Host endosome membrane</location>
        <topology evidence="5">Single-pass type I membrane protein</topology>
    </subcellularLocation>
    <subcellularLocation>
        <location evidence="6">Virion membrane</location>
        <topology evidence="6">Peripheral membrane protein</topology>
    </subcellularLocation>
    <subcellularLocation>
        <location evidence="4">Virion membrane</location>
        <topology evidence="4">Single-pass type I membrane protein</topology>
    </subcellularLocation>
</comment>
<evidence type="ECO:0000256" key="31">
    <source>
        <dbReference type="ARBA" id="ARBA00023296"/>
    </source>
</evidence>
<comment type="subunit">
    <text evidence="32">The mature envelope protein (Env) consists of a homotrimer of non-covalently associated gp120-gp41 heterodimers. The resulting complex protrudes from the virus surface as a spike. There seems to be as few as 10 spikes on the average virion. Surface protein gp120 interacts with host CD4, CCR5 and CXCR4. Gp120 also interacts with the C-type lectins CD209/DC-SIGN and CLEC4M/DC-SIGNR (collectively referred to as DC-SIGN(R)). Gp120 and gp41 interact with GalCer. Gp120 interacts with host ITGA4/ITGB7 complex; on CD4+ T-cells, this interaction results in rapid activation of integrin ITGAL/LFA-1, which facilitates efficient cell-to-cell spreading of HIV-1. Gp120 interacts with cell-associated heparan sulfate; this interaction increases virus infectivity on permissive cells and may be involved in infection of CD4- cells.</text>
</comment>
<keyword evidence="31 32" id="KW-1160">Virus entry into host cell</keyword>
<evidence type="ECO:0000256" key="12">
    <source>
        <dbReference type="ARBA" id="ARBA00022595"/>
    </source>
</evidence>
<feature type="disulfide bond" evidence="32">
    <location>
        <begin position="234"/>
        <end position="245"/>
    </location>
</feature>
<proteinExistence type="inferred from homology"/>
<feature type="region of interest" description="CD4-binding loop" evidence="32">
    <location>
        <begin position="368"/>
        <end position="378"/>
    </location>
</feature>
<evidence type="ECO:0000256" key="18">
    <source>
        <dbReference type="ARBA" id="ARBA00022844"/>
    </source>
</evidence>
<gene>
    <name evidence="32 36" type="primary">env</name>
</gene>
<evidence type="ECO:0000256" key="3">
    <source>
        <dbReference type="ARBA" id="ARBA00004505"/>
    </source>
</evidence>
<comment type="subcellular location">
    <molecule>Transmembrane protein gp41</molecule>
    <subcellularLocation>
        <location evidence="32">Virion membrane</location>
        <topology evidence="32">Single-pass type I membrane protein</topology>
    </subcellularLocation>
    <subcellularLocation>
        <location evidence="32">Host cell membrane</location>
        <topology evidence="32">Single-pass type I membrane protein</topology>
    </subcellularLocation>
    <subcellularLocation>
        <location evidence="32">Host endosome membrane</location>
        <topology evidence="32">Single-pass type I membrane protein</topology>
    </subcellularLocation>
    <text evidence="32">It is probably concentrated at the site of budding and incorporated into the virions possibly by contacts between the cytoplasmic tail of Env and the N-terminus of Gag.</text>
</comment>
<organism evidence="36 37">
    <name type="scientific">Human immunodeficiency virus type 1</name>
    <name type="common">HIV-1</name>
    <dbReference type="NCBI Taxonomy" id="11676"/>
    <lineage>
        <taxon>Viruses</taxon>
        <taxon>Riboviria</taxon>
        <taxon>Pararnavirae</taxon>
        <taxon>Artverviricota</taxon>
        <taxon>Revtraviricetes</taxon>
        <taxon>Ortervirales</taxon>
        <taxon>Retroviridae</taxon>
        <taxon>Orthoretrovirinae</taxon>
        <taxon>Lentivirus</taxon>
        <taxon>Lentivirus humimdef1</taxon>
    </lineage>
</organism>
<keyword evidence="27 32" id="KW-1015">Disulfide bond</keyword>
<dbReference type="GO" id="GO:0055036">
    <property type="term" value="C:virion membrane"/>
    <property type="evidence" value="ECO:0007669"/>
    <property type="project" value="UniProtKB-SubCell"/>
</dbReference>
<dbReference type="InterPro" id="IPR000328">
    <property type="entry name" value="GP41-like"/>
</dbReference>
<keyword evidence="29 32" id="KW-0899">Viral immunoevasion</keyword>
<evidence type="ECO:0000259" key="35">
    <source>
        <dbReference type="Pfam" id="PF00517"/>
    </source>
</evidence>
<dbReference type="FunFam" id="2.170.40.20:FF:000003">
    <property type="entry name" value="Envelope glycoprotein gp160"/>
    <property type="match status" value="1"/>
</dbReference>
<keyword evidence="18 32" id="KW-0946">Virion</keyword>
<evidence type="ECO:0000256" key="30">
    <source>
        <dbReference type="ARBA" id="ARBA00023288"/>
    </source>
</evidence>
<dbReference type="GO" id="GO:0052031">
    <property type="term" value="P:symbiont-mediated perturbation of host defense response"/>
    <property type="evidence" value="ECO:0007669"/>
    <property type="project" value="UniProtKB-UniRule"/>
</dbReference>
<keyword evidence="10 32" id="KW-1165">Clathrin-mediated endocytosis of virus by host</keyword>
<name>J9RUK1_HV1</name>
<feature type="region of interest" description="Fusion peptide" evidence="32">
    <location>
        <begin position="510"/>
        <end position="530"/>
    </location>
</feature>
<evidence type="ECO:0000259" key="34">
    <source>
        <dbReference type="Pfam" id="PF00516"/>
    </source>
</evidence>
<evidence type="ECO:0000256" key="1">
    <source>
        <dbReference type="ARBA" id="ARBA00004402"/>
    </source>
</evidence>
<evidence type="ECO:0000256" key="33">
    <source>
        <dbReference type="RuleBase" id="RU363095"/>
    </source>
</evidence>
<dbReference type="Gene3D" id="1.10.287.210">
    <property type="match status" value="1"/>
</dbReference>
<evidence type="ECO:0000256" key="8">
    <source>
        <dbReference type="ARBA" id="ARBA00022510"/>
    </source>
</evidence>
<evidence type="ECO:0000256" key="7">
    <source>
        <dbReference type="ARBA" id="ARBA00022506"/>
    </source>
</evidence>
<comment type="domain">
    <text evidence="32">The YXXL motif is involved in determining the exact site of viral release at the surface of infected mononuclear cells and promotes endocytosis. YXXL and di-leucine endocytosis motifs interact directly or indirectly with the clathrin adapter complexes, opperate independently, and their activities are not additive.</text>
</comment>
<comment type="function">
    <text evidence="32">Surface protein gp120: Attaches the virus to the host lymphoid cell by binding to the primary receptor CD4. This interaction induces a structural rearrangement creating a high affinity binding site for a chemokine coreceptor like CXCR4 and/or CCR5. Acts as a ligand for CD209/DC-SIGN and CLEC4M/DC-SIGNR, which are respectively found on dendritic cells (DCs), and on endothelial cells of liver sinusoids and lymph node sinuses. These interactions allow capture of viral particles at mucosal surfaces by these cells and subsequent transmission to permissive cells. HIV subverts the migration properties of dendritic cells to gain access to CD4+ T-cells in lymph nodes. Virus transmission to permissive T-cells occurs either in trans (without DCs infection, through viral capture and transmission), or in cis (following DCs productive infection, through the usual CD4-gp120 interaction), thereby inducing a robust infection. In trans infection, bound virions remain infectious over days and it is proposed that they are not degraded, but protected in non-lysosomal acidic organelles within the DCs close to the cell membrane thus contributing to the viral infectious potential during DCs' migration from the periphery to the lymphoid tissues. On arrival at lymphoid tissues, intact virions recycle back to DCs' cell surface allowing virus transmission to CD4+ T-cells.</text>
</comment>
<dbReference type="GO" id="GO:0039654">
    <property type="term" value="P:fusion of virus membrane with host endosome membrane"/>
    <property type="evidence" value="ECO:0007669"/>
    <property type="project" value="UniProtKB-UniRule"/>
</dbReference>
<feature type="transmembrane region" description="Helical" evidence="33">
    <location>
        <begin position="20"/>
        <end position="41"/>
    </location>
</feature>
<comment type="PTM">
    <text evidence="32">Palmitoylation of the transmembrane protein and of Env polyprotein (prior to its proteolytic cleavage) is essential for their association with host cell membrane lipid rafts. Palmitoylation is therefore required for envelope trafficking to classical lipid rafts, but not for viral replication.</text>
</comment>
<feature type="topological domain" description="Cytoplasmic" evidence="32">
    <location>
        <begin position="704"/>
        <end position="861"/>
    </location>
</feature>
<comment type="miscellaneous">
    <text evidence="32">Inhibitors targeting HIV-1 viral envelope proteins are used as antiretroviral drugs. Attachment of virions to the cell surface via non-specific interactions and CD4 binding can be blocked by inhibitors that include cyanovirin-N, cyclotriazadisulfonamide analogs, PRO 2000, TNX 355 and PRO 542. In addition, BMS 806 can block CD4-induced conformational changes. Env interactions with the coreceptor molecules can be targeted by CCR5 antagonists including SCH-D, maraviroc (UK 427857) and aplaviroc (GW 873140), and the CXCR4 antagonist AMD 070. Fusion of viral and cellular membranes can be inhibited by peptides such as enfuvirtide and tifuvirtide (T 1249). Resistance to inhibitors associated with mutations in Env are observed. Most of the time, single mutations confer only a modest reduction in drug susceptibility. Combination of several mutations is usually required to develop a high-level drug resistance.</text>
</comment>
<dbReference type="FunFam" id="1.10.287.210:FF:000001">
    <property type="entry name" value="Envelope glycoprotein gp160"/>
    <property type="match status" value="1"/>
</dbReference>
<dbReference type="Gene3D" id="1.20.5.490">
    <property type="entry name" value="Single helix bin"/>
    <property type="match status" value="1"/>
</dbReference>
<feature type="domain" description="Human immunodeficiency virus 1 envelope glycoprotein Gp120" evidence="34">
    <location>
        <begin position="33"/>
        <end position="509"/>
    </location>
</feature>
<dbReference type="GO" id="GO:0019062">
    <property type="term" value="P:virion attachment to host cell"/>
    <property type="evidence" value="ECO:0007669"/>
    <property type="project" value="UniProtKB-UniRule"/>
</dbReference>
<feature type="lipid moiety-binding region" description="S-palmitoyl cysteine; by host" evidence="32">
    <location>
        <position position="762"/>
    </location>
</feature>
<evidence type="ECO:0000256" key="10">
    <source>
        <dbReference type="ARBA" id="ARBA00022570"/>
    </source>
</evidence>
<dbReference type="GO" id="GO:0019031">
    <property type="term" value="C:viral envelope"/>
    <property type="evidence" value="ECO:0007669"/>
    <property type="project" value="UniProtKB-KW"/>
</dbReference>
<dbReference type="GO" id="GO:0019082">
    <property type="term" value="P:viral protein processing"/>
    <property type="evidence" value="ECO:0007669"/>
    <property type="project" value="UniProtKB-UniRule"/>
</dbReference>
<comment type="domain">
    <text evidence="32">The CD4-binding region is targeted by the antibody b12.</text>
</comment>
<dbReference type="GO" id="GO:1903911">
    <property type="term" value="P:positive regulation of receptor clustering"/>
    <property type="evidence" value="ECO:0007669"/>
    <property type="project" value="UniProtKB-UniRule"/>
</dbReference>
<evidence type="ECO:0000313" key="36">
    <source>
        <dbReference type="EMBL" id="AFR44738.1"/>
    </source>
</evidence>
<keyword evidence="24 32" id="KW-0175">Coiled coil</keyword>
<evidence type="ECO:0000256" key="16">
    <source>
        <dbReference type="ARBA" id="ARBA00022729"/>
    </source>
</evidence>
<keyword evidence="17 32" id="KW-1161">Viral attachment to host cell</keyword>
<evidence type="ECO:0000256" key="17">
    <source>
        <dbReference type="ARBA" id="ARBA00022804"/>
    </source>
</evidence>
<comment type="PTM">
    <text evidence="32">Specific enzymatic cleavages in vivo yield mature proteins. Envelope glycoproteins are synthesized as a inactive precursor that is heavily N-glycosylated and processed likely by host cell furin in the Golgi to yield the mature SU and TM proteins. The cleavage site between SU and TM requires the minimal sequence [KR]-X-[KR]-R. About 2 of the 9 disulfide bonds of gp41 are reduced by P4HB/PDI, following binding to CD4 receptor.</text>
</comment>
<dbReference type="GO" id="GO:0044175">
    <property type="term" value="C:host cell endosome membrane"/>
    <property type="evidence" value="ECO:0007669"/>
    <property type="project" value="UniProtKB-SubCell"/>
</dbReference>
<dbReference type="FunFam" id="1.20.5.490:FF:000001">
    <property type="entry name" value="Envelope glycoprotein gp160"/>
    <property type="match status" value="1"/>
</dbReference>
<dbReference type="FunFam" id="2.170.40.20:FF:000004">
    <property type="entry name" value="Envelope glycoprotein gp160"/>
    <property type="match status" value="1"/>
</dbReference>
<feature type="region of interest" description="MPER; binding to GalCer" evidence="32">
    <location>
        <begin position="660"/>
        <end position="681"/>
    </location>
</feature>
<comment type="function">
    <text evidence="32">Transmembrane protein gp41: Acts as a class I viral fusion protein. Under the current model, the protein has at least 3 conformational states: pre-fusion native state, pre-hairpin intermediate state, and post-fusion hairpin state. During fusion of viral and target intracellular membranes, the coiled coil regions (heptad repeats) assume a trimer-of-hairpins structure, positioning the fusion peptide in close proximity to the C-terminal region of the ectodomain. The formation of this structure appears to drive apposition and subsequent fusion of viral and target cell membranes. Complete fusion occurs in host cell endosomes and is dynamin-dependent, however some lipid transfer might occur at the plasma membrane. The virus undergoes clathrin-dependent internalization long before endosomal fusion, thus minimizing the surface exposure of conserved viral epitopes during fusion and reducing the efficacy of inhibitors targeting these epitopes. Membranes fusion leads to delivery of the nucleocapsid into the cytoplasm.</text>
</comment>
<protein>
    <recommendedName>
        <fullName evidence="32">Envelope glycoprotein gp160</fullName>
    </recommendedName>
    <alternativeName>
        <fullName evidence="32">Env polyprotein</fullName>
    </alternativeName>
    <component>
        <recommendedName>
            <fullName evidence="32">Surface protein gp120</fullName>
            <shortName evidence="32">SU</shortName>
        </recommendedName>
        <alternativeName>
            <fullName evidence="32">Glycoprotein 120</fullName>
            <shortName evidence="32">gp120</shortName>
        </alternativeName>
    </component>
    <component>
        <recommendedName>
            <fullName evidence="32">Transmembrane protein gp41</fullName>
            <shortName evidence="32">TM</shortName>
        </recommendedName>
        <alternativeName>
            <fullName evidence="32">Glycoprotein 41</fullName>
            <shortName evidence="32">gp41</shortName>
        </alternativeName>
    </component>
</protein>
<comment type="PTM">
    <text evidence="32">Highly glycosylated by host. The high number of glycan on the protein is reffered to as 'glycan shield' because it contributes to hide protein sequence from adaptive immune system.</text>
</comment>
<evidence type="ECO:0000256" key="28">
    <source>
        <dbReference type="ARBA" id="ARBA00023180"/>
    </source>
</evidence>
<keyword evidence="25 32" id="KW-0472">Membrane</keyword>
<dbReference type="InterPro" id="IPR036377">
    <property type="entry name" value="Gp120_core_sf"/>
</dbReference>
<dbReference type="EMBL" id="JX392383">
    <property type="protein sequence ID" value="AFR44738.1"/>
    <property type="molecule type" value="Genomic_RNA"/>
</dbReference>
<evidence type="ECO:0000256" key="2">
    <source>
        <dbReference type="ARBA" id="ARBA00004433"/>
    </source>
</evidence>
<feature type="short sequence motif" description="YXXL motif; contains endocytosis signal" evidence="32">
    <location>
        <begin position="710"/>
        <end position="713"/>
    </location>
</feature>
<dbReference type="HAMAP" id="MF_04083">
    <property type="entry name" value="HIV_ENV"/>
    <property type="match status" value="1"/>
</dbReference>
<keyword evidence="19 32" id="KW-1043">Host membrane</keyword>
<dbReference type="Proteomes" id="UP000170140">
    <property type="component" value="Genome"/>
</dbReference>
<evidence type="ECO:0000256" key="14">
    <source>
        <dbReference type="ARBA" id="ARBA00022692"/>
    </source>
</evidence>
<dbReference type="Pfam" id="PF00516">
    <property type="entry name" value="GP120"/>
    <property type="match status" value="1"/>
</dbReference>
<feature type="coiled-coil region" evidence="32">
    <location>
        <begin position="631"/>
        <end position="665"/>
    </location>
</feature>
<dbReference type="CDD" id="cd09909">
    <property type="entry name" value="HIV-1-like_HR1-HR2"/>
    <property type="match status" value="1"/>
</dbReference>
<evidence type="ECO:0000313" key="37">
    <source>
        <dbReference type="Proteomes" id="UP000170140"/>
    </source>
</evidence>
<evidence type="ECO:0000256" key="15">
    <source>
        <dbReference type="ARBA" id="ARBA00022703"/>
    </source>
</evidence>
<feature type="disulfide bond" evidence="32">
    <location>
        <begin position="53"/>
        <end position="73"/>
    </location>
</feature>
<dbReference type="GO" id="GO:0019064">
    <property type="term" value="P:fusion of virus membrane with host plasma membrane"/>
    <property type="evidence" value="ECO:0007669"/>
    <property type="project" value="UniProtKB-UniRule"/>
</dbReference>
<keyword evidence="7 32" id="KW-1168">Fusion of virus membrane with host membrane</keyword>
<dbReference type="SUPFAM" id="SSF58069">
    <property type="entry name" value="Virus ectodomain"/>
    <property type="match status" value="1"/>
</dbReference>
<dbReference type="Gene3D" id="2.170.40.20">
    <property type="entry name" value="Human immunodeficiency virus 1, Gp160, envelope glycoprotein"/>
    <property type="match status" value="2"/>
</dbReference>
<evidence type="ECO:0000256" key="32">
    <source>
        <dbReference type="HAMAP-Rule" id="MF_04083"/>
    </source>
</evidence>
<evidence type="ECO:0000256" key="27">
    <source>
        <dbReference type="ARBA" id="ARBA00023157"/>
    </source>
</evidence>
<comment type="caution">
    <text evidence="32 33">Lacks conserved residue(s) required for the propagation of feature annotation.</text>
</comment>
<keyword evidence="21 32" id="KW-1164">Virus endocytosis by host</keyword>
<feature type="transmembrane region" description="Helical" evidence="33">
    <location>
        <begin position="510"/>
        <end position="533"/>
    </location>
</feature>
<sequence>MRVTGIRKNCQHLWRWGTMLLGMLMICSAVENLWVTVYYGVPVWREATTTLFCASDAKAYDTEVHNVWATRACVPTDPNPQEIVLGNVTENFNMWKNAMVDQMHEDVISLWDQSLKPCVKLTPLCVTLECGNVTYNGNDTYNRNATYNEAYKDEMKNCSFNVTTVVTDKKKKEYALFYRLDIVPLTKENSSANFSEYRLINCNTSAITQACPKVNFDPIPIHYCTPAGYAILKCNDKTFNGTGPCHNVSTVQCTHGIKPVVSTQLLLNGSLSEGEIIIRSKNLTDNVKTIIVHLNQSVEIVCTRPGNNTRKSIRIGPGQTFYATGEIIGDIRQAHCNINESKWNETLEMVGKKLAEHFPNKTINFTSASGGDLEITTHSFNCRGEFFYCNTSKLFNGTAGMFNGTKNSSSVITIPCKIKQIINMWQEVGRAMYAPPIKGNITCRSNITGLLLVRDGGPNSTESETFRPGGGDMRDNWRSELYKYKVVEIKPLGVAPTAAKRRVVEREKRAVGIGALFLGFLGAAGSTMGAASITLTVQARQLLSGIVQQQSNLLRAIEAQQHLLQLTVWGIKQLQTRVLAIERYLKDQQLLGIWGCSGKLICTTAVPWNSSWSNKSKEEIWDNMTWMQWDREISNYTDTIYRLLEDSQNQQEQNEKDLLALDSWKNLWNWFDITRWLWYIKIFIMIVGGLIGLRTIFAVLSIVNRVRQGYSPLSLQIPTPNPGGPDRLGRIEEEGGEQDKDRSIRLVSGFLALAWDDLRSLCLFSYHRLRDFILVTARVLELLGRNSLRGLQRGWEALKYLGSLVQYWGQELKKSAISLVDTIAITVAEGTDRIIEVVQGLCRAIHNIPRRIRQGFEAALQ</sequence>
<comment type="miscellaneous">
    <text evidence="32">HIV-1 lineages are divided in three main groups, M (for Major), O (for Outlier), and N (for New, or Non-M, Non-O). The vast majority of strains found worldwide belong to the group M. Group O seems to be endemic to and largely confined to Cameroon and neighboring countries in West Central Africa, where these viruses represent a small minority of HIV-1 strains. The group N is represented by a limited number of isolates from Cameroonian persons. The group M is further subdivided in 9 clades or subtypes (A to D, F to H, J and K).</text>
</comment>
<evidence type="ECO:0000256" key="29">
    <source>
        <dbReference type="ARBA" id="ARBA00023280"/>
    </source>
</evidence>
<evidence type="ECO:0000256" key="11">
    <source>
        <dbReference type="ARBA" id="ARBA00022581"/>
    </source>
</evidence>
<evidence type="ECO:0000256" key="23">
    <source>
        <dbReference type="ARBA" id="ARBA00023046"/>
    </source>
</evidence>
<evidence type="ECO:0000256" key="26">
    <source>
        <dbReference type="ARBA" id="ARBA00023139"/>
    </source>
</evidence>
<evidence type="ECO:0000256" key="24">
    <source>
        <dbReference type="ARBA" id="ARBA00023054"/>
    </source>
</evidence>
<feature type="transmembrane region" description="Helical" evidence="33">
    <location>
        <begin position="676"/>
        <end position="703"/>
    </location>
</feature>
<evidence type="ECO:0000256" key="22">
    <source>
        <dbReference type="ARBA" id="ARBA00022989"/>
    </source>
</evidence>
<evidence type="ECO:0000256" key="25">
    <source>
        <dbReference type="ARBA" id="ARBA00023136"/>
    </source>
</evidence>
<evidence type="ECO:0000256" key="13">
    <source>
        <dbReference type="ARBA" id="ARBA00022685"/>
    </source>
</evidence>
<dbReference type="InterPro" id="IPR000777">
    <property type="entry name" value="HIV1_Gp120"/>
</dbReference>
<keyword evidence="14 32" id="KW-0812">Transmembrane</keyword>
<feature type="disulfide bond" evidence="32">
    <location>
        <begin position="596"/>
        <end position="602"/>
    </location>
</feature>
<comment type="similarity">
    <text evidence="32">Belongs to the HIV-1 env protein family.</text>
</comment>
<feature type="region of interest" description="V5" evidence="32">
    <location>
        <begin position="459"/>
        <end position="469"/>
    </location>
</feature>
<keyword evidence="28 32" id="KW-0325">Glycoprotein</keyword>
<feature type="chain" id="PRO_5023248468" description="Transmembrane protein gp41" evidence="32">
    <location>
        <begin position="510"/>
        <end position="861"/>
    </location>
</feature>
<organismHost>
    <name type="scientific">Homo sapiens</name>
    <name type="common">Human</name>
    <dbReference type="NCBI Taxonomy" id="9606"/>
</organismHost>
<comment type="domain">
    <text evidence="32">Some of the most genetically diverse regions of the viral genome are present in Env. They are called variable regions 1 through 5 (V1 through V5). Coreceptor usage of gp120 is determined mainly by the primary structure of the third variable region (V3) in the outer domain of gp120. The sequence of V3 determines which coreceptor, CCR5 and/or CXCR4 (corresponding to R5/macrophage, X4/T cell and R5X4/T cell and macrophage tropism), is used to trigger the fusion potential of the Env complex, and hence which cells the virus can infect. Binding to CCR5 involves a region adjacent in addition to V3.</text>
</comment>
<dbReference type="GO" id="GO:0005198">
    <property type="term" value="F:structural molecule activity"/>
    <property type="evidence" value="ECO:0007669"/>
    <property type="project" value="UniProtKB-UniRule"/>
</dbReference>
<dbReference type="GO" id="GO:0020002">
    <property type="term" value="C:host cell plasma membrane"/>
    <property type="evidence" value="ECO:0007669"/>
    <property type="project" value="UniProtKB-SubCell"/>
</dbReference>
<keyword evidence="9 32" id="KW-1032">Host cell membrane</keyword>
<keyword evidence="26 32" id="KW-0564">Palmitate</keyword>
<keyword evidence="23 32" id="KW-1039">Host endosome</keyword>
<keyword evidence="12 32" id="KW-1162">Viral penetration into host cytoplasm</keyword>
<evidence type="ECO:0000256" key="5">
    <source>
        <dbReference type="ARBA" id="ARBA00004578"/>
    </source>
</evidence>
<comment type="domain">
    <text evidence="32 33">The 17 amino acids long immunosuppressive region is present in many retroviral envelope proteins. Synthetic peptides derived from this relatively conserved sequence inhibit immune function in vitro and in vivo.</text>
</comment>
<keyword evidence="13 32" id="KW-0165">Cleavage on pair of basic residues</keyword>
<dbReference type="SUPFAM" id="SSF56502">
    <property type="entry name" value="gp120 core"/>
    <property type="match status" value="2"/>
</dbReference>
<dbReference type="GO" id="GO:0016020">
    <property type="term" value="C:membrane"/>
    <property type="evidence" value="ECO:0007669"/>
    <property type="project" value="UniProtKB-UniRule"/>
</dbReference>
<dbReference type="GO" id="GO:1903908">
    <property type="term" value="P:positive regulation of plasma membrane raft polarization"/>
    <property type="evidence" value="ECO:0007669"/>
    <property type="project" value="UniProtKB-UniRule"/>
</dbReference>
<evidence type="ECO:0000256" key="19">
    <source>
        <dbReference type="ARBA" id="ARBA00022870"/>
    </source>
</evidence>
<dbReference type="InterPro" id="IPR037527">
    <property type="entry name" value="Gp160"/>
</dbReference>
<keyword evidence="15 32" id="KW-0053">Apoptosis</keyword>
<keyword evidence="11 32" id="KW-0945">Host-virus interaction</keyword>
<dbReference type="Pfam" id="PF00517">
    <property type="entry name" value="GP41"/>
    <property type="match status" value="1"/>
</dbReference>
<keyword evidence="16 32" id="KW-0732">Signal</keyword>
<keyword evidence="20 32" id="KW-0261">Viral envelope protein</keyword>
<feature type="lipid moiety-binding region" description="S-palmitoyl cysteine; by host" evidence="32">
    <location>
        <position position="842"/>
    </location>
</feature>
<evidence type="ECO:0000256" key="4">
    <source>
        <dbReference type="ARBA" id="ARBA00004563"/>
    </source>
</evidence>
<comment type="domain">
    <text evidence="32">The membrane proximal external region (MPER) present in gp41 is a tryptophan-rich region recognized by the antibodies 2F5, Z13, and 4E10. MPER seems to play a role in fusion.</text>
</comment>
<accession>J9RUK1</accession>
<feature type="chain" id="PRO_5023248467" description="Envelope glycoprotein gp160" evidence="32">
    <location>
        <begin position="32"/>
        <end position="861"/>
    </location>
</feature>
<comment type="subcellular location">
    <molecule>Surface protein gp120</molecule>
    <subcellularLocation>
        <location evidence="32">Virion membrane</location>
        <topology evidence="32">Peripheral membrane protein</topology>
    </subcellularLocation>
    <subcellularLocation>
        <location evidence="32">Host cell membrane</location>
        <topology evidence="32">Peripheral membrane protein</topology>
    </subcellularLocation>
    <subcellularLocation>
        <location evidence="32">Host endosome membrane</location>
        <topology evidence="32">Single-pass type I membrane protein</topology>
    </subcellularLocation>
    <text evidence="32">The surface protein is not anchored to the viral envelope, but associates with the extravirion surface through its binding to TM. It is probably concentrated at the site of budding and incorporated into the virions possibly by contacts between the cytoplasmic tail of Env and the N-terminus of Gag.</text>
</comment>
<feature type="site" description="Cleavage; by host furin" evidence="32">
    <location>
        <begin position="509"/>
        <end position="510"/>
    </location>
</feature>